<evidence type="ECO:0000256" key="3">
    <source>
        <dbReference type="ARBA" id="ARBA00022840"/>
    </source>
</evidence>
<accession>A0A383CB56</accession>
<feature type="non-terminal residue" evidence="6">
    <location>
        <position position="1"/>
    </location>
</feature>
<keyword evidence="1" id="KW-0436">Ligase</keyword>
<dbReference type="InterPro" id="IPR016185">
    <property type="entry name" value="PreATP-grasp_dom_sf"/>
</dbReference>
<protein>
    <recommendedName>
        <fullName evidence="7">ATP-grasp domain-containing protein</fullName>
    </recommendedName>
</protein>
<organism evidence="6">
    <name type="scientific">marine metagenome</name>
    <dbReference type="NCBI Taxonomy" id="408172"/>
    <lineage>
        <taxon>unclassified sequences</taxon>
        <taxon>metagenomes</taxon>
        <taxon>ecological metagenomes</taxon>
    </lineage>
</organism>
<feature type="domain" description="Biotin carboxylation" evidence="5">
    <location>
        <begin position="1"/>
        <end position="241"/>
    </location>
</feature>
<dbReference type="PANTHER" id="PTHR45007:SF1">
    <property type="entry name" value="CARBOXYLASE, PUTATIVE (AFU_ORTHOLOGUE AFUA_5G07570)-RELATED"/>
    <property type="match status" value="1"/>
</dbReference>
<dbReference type="SUPFAM" id="SSF52440">
    <property type="entry name" value="PreATP-grasp domain"/>
    <property type="match status" value="1"/>
</dbReference>
<evidence type="ECO:0000256" key="1">
    <source>
        <dbReference type="ARBA" id="ARBA00022598"/>
    </source>
</evidence>
<proteinExistence type="predicted"/>
<dbReference type="PROSITE" id="PS50979">
    <property type="entry name" value="BC"/>
    <property type="match status" value="1"/>
</dbReference>
<dbReference type="GO" id="GO:0016874">
    <property type="term" value="F:ligase activity"/>
    <property type="evidence" value="ECO:0007669"/>
    <property type="project" value="UniProtKB-KW"/>
</dbReference>
<dbReference type="GO" id="GO:0046872">
    <property type="term" value="F:metal ion binding"/>
    <property type="evidence" value="ECO:0007669"/>
    <property type="project" value="InterPro"/>
</dbReference>
<evidence type="ECO:0000313" key="6">
    <source>
        <dbReference type="EMBL" id="SVE29597.1"/>
    </source>
</evidence>
<dbReference type="InterPro" id="IPR005479">
    <property type="entry name" value="CPAse_ATP-bd"/>
</dbReference>
<feature type="domain" description="ATP-grasp" evidence="4">
    <location>
        <begin position="113"/>
        <end position="215"/>
    </location>
</feature>
<dbReference type="EMBL" id="UINC01207493">
    <property type="protein sequence ID" value="SVE29597.1"/>
    <property type="molecule type" value="Genomic_DNA"/>
</dbReference>
<reference evidence="6" key="1">
    <citation type="submission" date="2018-05" db="EMBL/GenBank/DDBJ databases">
        <authorList>
            <person name="Lanie J.A."/>
            <person name="Ng W.-L."/>
            <person name="Kazmierczak K.M."/>
            <person name="Andrzejewski T.M."/>
            <person name="Davidsen T.M."/>
            <person name="Wayne K.J."/>
            <person name="Tettelin H."/>
            <person name="Glass J.I."/>
            <person name="Rusch D."/>
            <person name="Podicherti R."/>
            <person name="Tsui H.-C.T."/>
            <person name="Winkler M.E."/>
        </authorList>
    </citation>
    <scope>NUCLEOTIDE SEQUENCE</scope>
</reference>
<dbReference type="PROSITE" id="PS50975">
    <property type="entry name" value="ATP_GRASP"/>
    <property type="match status" value="1"/>
</dbReference>
<evidence type="ECO:0000256" key="2">
    <source>
        <dbReference type="ARBA" id="ARBA00022741"/>
    </source>
</evidence>
<dbReference type="InterPro" id="IPR011764">
    <property type="entry name" value="Biotin_carboxylation_dom"/>
</dbReference>
<sequence>IANRGEIAIRIARSAKDLGIKTIGIYSEDDVNSLHLSKMDDNYLLNGKGASAYLDTKKIVSLAKECKADAIHPGYGFLSENAGLARESKKNGISFIGPEEKTLRLLGNKIKTKEVALKENVPVIKGTKQKTSLKEAEKFFKSLKKGSAIIIKAVAGGGGIGMRVVYSPKDLKDSIKRASSEAYKAFGSSDLYVEEYLKNCRHVEIQIIGDGKNSVSHLWDRECTVQRRFQKILEVAPSPSL</sequence>
<dbReference type="Gene3D" id="3.30.470.20">
    <property type="entry name" value="ATP-grasp fold, B domain"/>
    <property type="match status" value="1"/>
</dbReference>
<dbReference type="GO" id="GO:0005524">
    <property type="term" value="F:ATP binding"/>
    <property type="evidence" value="ECO:0007669"/>
    <property type="project" value="UniProtKB-KW"/>
</dbReference>
<feature type="non-terminal residue" evidence="6">
    <location>
        <position position="241"/>
    </location>
</feature>
<name>A0A383CB56_9ZZZZ</name>
<dbReference type="InterPro" id="IPR005481">
    <property type="entry name" value="BC-like_N"/>
</dbReference>
<dbReference type="PANTHER" id="PTHR45007">
    <property type="entry name" value="CARBOXYLASE, PUTATIVE (AFU_ORTHOLOGUE AFUA_5G07570)-RELATED"/>
    <property type="match status" value="1"/>
</dbReference>
<dbReference type="InterPro" id="IPR011761">
    <property type="entry name" value="ATP-grasp"/>
</dbReference>
<dbReference type="Pfam" id="PF00289">
    <property type="entry name" value="Biotin_carb_N"/>
    <property type="match status" value="1"/>
</dbReference>
<evidence type="ECO:0008006" key="7">
    <source>
        <dbReference type="Google" id="ProtNLM"/>
    </source>
</evidence>
<dbReference type="Pfam" id="PF02786">
    <property type="entry name" value="CPSase_L_D2"/>
    <property type="match status" value="1"/>
</dbReference>
<dbReference type="AlphaFoldDB" id="A0A383CB56"/>
<gene>
    <name evidence="6" type="ORF">METZ01_LOCUS482451</name>
</gene>
<evidence type="ECO:0000259" key="5">
    <source>
        <dbReference type="PROSITE" id="PS50979"/>
    </source>
</evidence>
<keyword evidence="2" id="KW-0547">Nucleotide-binding</keyword>
<dbReference type="SUPFAM" id="SSF56059">
    <property type="entry name" value="Glutathione synthetase ATP-binding domain-like"/>
    <property type="match status" value="1"/>
</dbReference>
<evidence type="ECO:0000259" key="4">
    <source>
        <dbReference type="PROSITE" id="PS50975"/>
    </source>
</evidence>
<keyword evidence="3" id="KW-0067">ATP-binding</keyword>